<protein>
    <recommendedName>
        <fullName evidence="4">RRM domain-containing protein</fullName>
    </recommendedName>
</protein>
<dbReference type="Proteomes" id="UP000436088">
    <property type="component" value="Unassembled WGS sequence"/>
</dbReference>
<evidence type="ECO:0000313" key="2">
    <source>
        <dbReference type="EMBL" id="KAE8726351.1"/>
    </source>
</evidence>
<comment type="caution">
    <text evidence="2">The sequence shown here is derived from an EMBL/GenBank/DDBJ whole genome shotgun (WGS) entry which is preliminary data.</text>
</comment>
<sequence length="233" mass="25721">MAATAAAAVASSFSQSINAVKCMRFKQLTPDHHHQSLRIPSATVSSRLRHHHSYFTHELFPTVRKRRTPEVSAAVAQQETAEETAPVEDSSAEEKGEGEVETVVNTKLYFGNLPTMLTVLNLLRLYKIMAVQNLLSLNRKNRCTPTDSSFLSEPVVVRESETLTQAFREYGNVVGARFCTTATREGLEVMVFVSYSQNQDGSCHSISQRCGTGRKGIASESGSRKTIVINLKI</sequence>
<gene>
    <name evidence="2" type="ORF">F3Y22_tig00007043pilonHSYRG00040</name>
</gene>
<proteinExistence type="predicted"/>
<dbReference type="EMBL" id="VEPZ02000373">
    <property type="protein sequence ID" value="KAE8726351.1"/>
    <property type="molecule type" value="Genomic_DNA"/>
</dbReference>
<organism evidence="2 3">
    <name type="scientific">Hibiscus syriacus</name>
    <name type="common">Rose of Sharon</name>
    <dbReference type="NCBI Taxonomy" id="106335"/>
    <lineage>
        <taxon>Eukaryota</taxon>
        <taxon>Viridiplantae</taxon>
        <taxon>Streptophyta</taxon>
        <taxon>Embryophyta</taxon>
        <taxon>Tracheophyta</taxon>
        <taxon>Spermatophyta</taxon>
        <taxon>Magnoliopsida</taxon>
        <taxon>eudicotyledons</taxon>
        <taxon>Gunneridae</taxon>
        <taxon>Pentapetalae</taxon>
        <taxon>rosids</taxon>
        <taxon>malvids</taxon>
        <taxon>Malvales</taxon>
        <taxon>Malvaceae</taxon>
        <taxon>Malvoideae</taxon>
        <taxon>Hibiscus</taxon>
    </lineage>
</organism>
<feature type="compositionally biased region" description="Low complexity" evidence="1">
    <location>
        <begin position="70"/>
        <end position="79"/>
    </location>
</feature>
<dbReference type="AlphaFoldDB" id="A0A6A3CFA2"/>
<keyword evidence="3" id="KW-1185">Reference proteome</keyword>
<evidence type="ECO:0008006" key="4">
    <source>
        <dbReference type="Google" id="ProtNLM"/>
    </source>
</evidence>
<reference evidence="2" key="1">
    <citation type="submission" date="2019-09" db="EMBL/GenBank/DDBJ databases">
        <title>Draft genome information of white flower Hibiscus syriacus.</title>
        <authorList>
            <person name="Kim Y.-M."/>
        </authorList>
    </citation>
    <scope>NUCLEOTIDE SEQUENCE [LARGE SCALE GENOMIC DNA]</scope>
    <source>
        <strain evidence="2">YM2019G1</strain>
    </source>
</reference>
<name>A0A6A3CFA2_HIBSY</name>
<evidence type="ECO:0000256" key="1">
    <source>
        <dbReference type="SAM" id="MobiDB-lite"/>
    </source>
</evidence>
<feature type="region of interest" description="Disordered" evidence="1">
    <location>
        <begin position="70"/>
        <end position="98"/>
    </location>
</feature>
<accession>A0A6A3CFA2</accession>
<evidence type="ECO:0000313" key="3">
    <source>
        <dbReference type="Proteomes" id="UP000436088"/>
    </source>
</evidence>